<dbReference type="GO" id="GO:0007165">
    <property type="term" value="P:signal transduction"/>
    <property type="evidence" value="ECO:0007669"/>
    <property type="project" value="TreeGrafter"/>
</dbReference>
<feature type="compositionally biased region" description="Polar residues" evidence="2">
    <location>
        <begin position="454"/>
        <end position="464"/>
    </location>
</feature>
<protein>
    <recommendedName>
        <fullName evidence="9">WW domain-containing protein</fullName>
    </recommendedName>
</protein>
<feature type="region of interest" description="Disordered" evidence="2">
    <location>
        <begin position="119"/>
        <end position="167"/>
    </location>
</feature>
<feature type="domain" description="WW" evidence="3">
    <location>
        <begin position="684"/>
        <end position="718"/>
    </location>
</feature>
<dbReference type="InterPro" id="IPR036034">
    <property type="entry name" value="PDZ_sf"/>
</dbReference>
<dbReference type="InterPro" id="IPR041489">
    <property type="entry name" value="PDZ_6"/>
</dbReference>
<dbReference type="EMBL" id="HBKN01052452">
    <property type="protein sequence ID" value="CAE2343260.1"/>
    <property type="molecule type" value="Transcribed_RNA"/>
</dbReference>
<proteinExistence type="predicted"/>
<dbReference type="CDD" id="cd00201">
    <property type="entry name" value="WW"/>
    <property type="match status" value="1"/>
</dbReference>
<dbReference type="Gene3D" id="2.30.42.10">
    <property type="match status" value="2"/>
</dbReference>
<dbReference type="Pfam" id="PF17820">
    <property type="entry name" value="PDZ_6"/>
    <property type="match status" value="1"/>
</dbReference>
<organism evidence="6">
    <name type="scientific">Guillardia theta</name>
    <name type="common">Cryptophyte</name>
    <name type="synonym">Cryptomonas phi</name>
    <dbReference type="NCBI Taxonomy" id="55529"/>
    <lineage>
        <taxon>Eukaryota</taxon>
        <taxon>Cryptophyceae</taxon>
        <taxon>Pyrenomonadales</taxon>
        <taxon>Geminigeraceae</taxon>
        <taxon>Guillardia</taxon>
    </lineage>
</organism>
<dbReference type="SMART" id="SM00228">
    <property type="entry name" value="PDZ"/>
    <property type="match status" value="2"/>
</dbReference>
<dbReference type="PANTHER" id="PTHR32060:SF22">
    <property type="entry name" value="CARBOXYL-TERMINAL-PROCESSING PEPTIDASE 3, CHLOROPLASTIC"/>
    <property type="match status" value="1"/>
</dbReference>
<evidence type="ECO:0000313" key="7">
    <source>
        <dbReference type="EMBL" id="CAE2343268.1"/>
    </source>
</evidence>
<evidence type="ECO:0000256" key="1">
    <source>
        <dbReference type="SAM" id="Coils"/>
    </source>
</evidence>
<keyword evidence="1" id="KW-0175">Coiled coil</keyword>
<evidence type="ECO:0000313" key="5">
    <source>
        <dbReference type="EMBL" id="CAE2343260.1"/>
    </source>
</evidence>
<dbReference type="InterPro" id="IPR036020">
    <property type="entry name" value="WW_dom_sf"/>
</dbReference>
<dbReference type="AlphaFoldDB" id="A0A6U6E6X1"/>
<dbReference type="SUPFAM" id="SSF50156">
    <property type="entry name" value="PDZ domain-like"/>
    <property type="match status" value="2"/>
</dbReference>
<name>A0A6U6E6X1_GUITH</name>
<feature type="compositionally biased region" description="Polar residues" evidence="2">
    <location>
        <begin position="149"/>
        <end position="167"/>
    </location>
</feature>
<feature type="compositionally biased region" description="Polar residues" evidence="2">
    <location>
        <begin position="120"/>
        <end position="133"/>
    </location>
</feature>
<evidence type="ECO:0000259" key="3">
    <source>
        <dbReference type="PROSITE" id="PS50020"/>
    </source>
</evidence>
<feature type="compositionally biased region" description="Low complexity" evidence="2">
    <location>
        <begin position="666"/>
        <end position="683"/>
    </location>
</feature>
<feature type="domain" description="PDZ" evidence="4">
    <location>
        <begin position="21"/>
        <end position="73"/>
    </location>
</feature>
<dbReference type="PANTHER" id="PTHR32060">
    <property type="entry name" value="TAIL-SPECIFIC PROTEASE"/>
    <property type="match status" value="1"/>
</dbReference>
<dbReference type="EMBL" id="HBKN01052453">
    <property type="protein sequence ID" value="CAE2343262.1"/>
    <property type="molecule type" value="Transcribed_RNA"/>
</dbReference>
<dbReference type="PROSITE" id="PS50106">
    <property type="entry name" value="PDZ"/>
    <property type="match status" value="2"/>
</dbReference>
<evidence type="ECO:0000256" key="2">
    <source>
        <dbReference type="SAM" id="MobiDB-lite"/>
    </source>
</evidence>
<accession>A0A6U6E6X1</accession>
<feature type="coiled-coil region" evidence="1">
    <location>
        <begin position="253"/>
        <end position="333"/>
    </location>
</feature>
<feature type="region of interest" description="Disordered" evidence="2">
    <location>
        <begin position="640"/>
        <end position="685"/>
    </location>
</feature>
<sequence>MIGSNWNYSKNYNIDNAGRLGGVGIIFSREEDSHYLVVKEVLPDGPAFASSLIYPGDRLCAINEFDLALSETTPPHEQPQLPGPHGTTVHLTFDRSHDRKKPQKFSISLMRSMAYYPDRLSNTPYQDRQGTFTPSPPSARDQRPEAWKSPQSRTSYERLLSQSTSRSAMLSPKFQYLETSPAKRSPREHANFSFERKLPSYRSDIPYQSSNSSHERDQNLILNDGDSLHDVHTRLVECNRKREKEAKAFRDRKYILEELVKSLRAEIEDYRNKINELQFELNSQKKQHTNDSVLVNAYEQKINEMQVLFHEERNQLMEQYNLAVQERDDMKMERDSLIQKNELVESKHRIDLEKIRLSLEDERRKRIDQEGEFKALVEENRELKEAFVKTESMRKENERLTHQIIELKMLVDSDDRAHVGKRATGAHESQGSSESRIADLQILEHEGIHHEVGSSGTASPQAKGSEQHDSNGKVEWKVQNSSPIYVSNNESQQHGGLIKALPIENDAILGKKFPVHIPKLKLPVNENDSKTLQPRASNSSTAGIGMSFHTDPASNRYIITDIHPAGPAGKALEDGLMMIGDTLIAVNGKNVQFQTPKQIVEEIKGPEGTNVTLKLSRSDSFGSPQKTFEIQLVRAKLHGGSNAAPAHDDKASATTESPHLDHAGDSSPGLKSSPAGSSGSNESLTLPEGWQKEVDHDTGKVFYVNHALRSFCWANPTSRKGEVRAEQVSR</sequence>
<feature type="region of interest" description="Disordered" evidence="2">
    <location>
        <begin position="451"/>
        <end position="473"/>
    </location>
</feature>
<evidence type="ECO:0000259" key="4">
    <source>
        <dbReference type="PROSITE" id="PS50106"/>
    </source>
</evidence>
<evidence type="ECO:0008006" key="9">
    <source>
        <dbReference type="Google" id="ProtNLM"/>
    </source>
</evidence>
<dbReference type="InterPro" id="IPR001478">
    <property type="entry name" value="PDZ"/>
</dbReference>
<reference evidence="6" key="1">
    <citation type="submission" date="2021-01" db="EMBL/GenBank/DDBJ databases">
        <authorList>
            <person name="Corre E."/>
            <person name="Pelletier E."/>
            <person name="Niang G."/>
            <person name="Scheremetjew M."/>
            <person name="Finn R."/>
            <person name="Kale V."/>
            <person name="Holt S."/>
            <person name="Cochrane G."/>
            <person name="Meng A."/>
            <person name="Brown T."/>
            <person name="Cohen L."/>
        </authorList>
    </citation>
    <scope>NUCLEOTIDE SEQUENCE</scope>
    <source>
        <strain evidence="6">CCMP 2712</strain>
    </source>
</reference>
<feature type="domain" description="PDZ" evidence="4">
    <location>
        <begin position="529"/>
        <end position="604"/>
    </location>
</feature>
<dbReference type="PROSITE" id="PS50020">
    <property type="entry name" value="WW_DOMAIN_2"/>
    <property type="match status" value="1"/>
</dbReference>
<feature type="coiled-coil region" evidence="1">
    <location>
        <begin position="359"/>
        <end position="386"/>
    </location>
</feature>
<dbReference type="EMBL" id="HBKN01052457">
    <property type="protein sequence ID" value="CAE2343269.1"/>
    <property type="molecule type" value="Transcribed_RNA"/>
</dbReference>
<evidence type="ECO:0000313" key="6">
    <source>
        <dbReference type="EMBL" id="CAE2343262.1"/>
    </source>
</evidence>
<dbReference type="SMART" id="SM00456">
    <property type="entry name" value="WW"/>
    <property type="match status" value="1"/>
</dbReference>
<dbReference type="SUPFAM" id="SSF51045">
    <property type="entry name" value="WW domain"/>
    <property type="match status" value="1"/>
</dbReference>
<gene>
    <name evidence="5" type="ORF">GTHE00462_LOCUS40953</name>
    <name evidence="6" type="ORF">GTHE00462_LOCUS40954</name>
    <name evidence="7" type="ORF">GTHE00462_LOCUS40957</name>
    <name evidence="8" type="ORF">GTHE00462_LOCUS40958</name>
</gene>
<dbReference type="GO" id="GO:0004175">
    <property type="term" value="F:endopeptidase activity"/>
    <property type="evidence" value="ECO:0007669"/>
    <property type="project" value="TreeGrafter"/>
</dbReference>
<dbReference type="Gene3D" id="2.20.70.10">
    <property type="match status" value="1"/>
</dbReference>
<dbReference type="InterPro" id="IPR001202">
    <property type="entry name" value="WW_dom"/>
</dbReference>
<dbReference type="EMBL" id="HBKN01052456">
    <property type="protein sequence ID" value="CAE2343268.1"/>
    <property type="molecule type" value="Transcribed_RNA"/>
</dbReference>
<evidence type="ECO:0000313" key="8">
    <source>
        <dbReference type="EMBL" id="CAE2343269.1"/>
    </source>
</evidence>